<keyword evidence="6 12" id="KW-0863">Zinc-finger</keyword>
<dbReference type="InterPro" id="IPR035979">
    <property type="entry name" value="RBD_domain_sf"/>
</dbReference>
<feature type="zinc finger region" description="C3H1-type" evidence="12">
    <location>
        <begin position="66"/>
        <end position="93"/>
    </location>
</feature>
<keyword evidence="17" id="KW-1185">Reference proteome</keyword>
<keyword evidence="4 12" id="KW-0479">Metal-binding</keyword>
<dbReference type="GO" id="GO:0006397">
    <property type="term" value="P:mRNA processing"/>
    <property type="evidence" value="ECO:0007669"/>
    <property type="project" value="UniProtKB-KW"/>
</dbReference>
<dbReference type="GO" id="GO:0036002">
    <property type="term" value="F:pre-mRNA binding"/>
    <property type="evidence" value="ECO:0007669"/>
    <property type="project" value="TreeGrafter"/>
</dbReference>
<dbReference type="SMART" id="SM00360">
    <property type="entry name" value="RRM"/>
    <property type="match status" value="1"/>
</dbReference>
<evidence type="ECO:0000256" key="7">
    <source>
        <dbReference type="ARBA" id="ARBA00022833"/>
    </source>
</evidence>
<feature type="compositionally biased region" description="Low complexity" evidence="13">
    <location>
        <begin position="330"/>
        <end position="356"/>
    </location>
</feature>
<dbReference type="PROSITE" id="PS50102">
    <property type="entry name" value="RRM"/>
    <property type="match status" value="1"/>
</dbReference>
<keyword evidence="10" id="KW-0539">Nucleus</keyword>
<feature type="compositionally biased region" description="Basic and acidic residues" evidence="13">
    <location>
        <begin position="209"/>
        <end position="235"/>
    </location>
</feature>
<evidence type="ECO:0000259" key="15">
    <source>
        <dbReference type="PROSITE" id="PS50103"/>
    </source>
</evidence>
<evidence type="ECO:0008006" key="18">
    <source>
        <dbReference type="Google" id="ProtNLM"/>
    </source>
</evidence>
<dbReference type="SUPFAM" id="SSF54928">
    <property type="entry name" value="RNA-binding domain, RBD"/>
    <property type="match status" value="1"/>
</dbReference>
<evidence type="ECO:0000256" key="8">
    <source>
        <dbReference type="ARBA" id="ARBA00022884"/>
    </source>
</evidence>
<dbReference type="FunFam" id="3.30.70.330:FF:000502">
    <property type="entry name" value="Pre-mRNA-splicing factor cwc2, putative"/>
    <property type="match status" value="1"/>
</dbReference>
<evidence type="ECO:0000256" key="11">
    <source>
        <dbReference type="PROSITE-ProRule" id="PRU00176"/>
    </source>
</evidence>
<dbReference type="EMBL" id="JAIXMP010000004">
    <property type="protein sequence ID" value="KAI9274676.1"/>
    <property type="molecule type" value="Genomic_DNA"/>
</dbReference>
<protein>
    <recommendedName>
        <fullName evidence="18">Pre-mRNA-splicing factor CWC2</fullName>
    </recommendedName>
</protein>
<dbReference type="InterPro" id="IPR000571">
    <property type="entry name" value="Znf_CCCH"/>
</dbReference>
<dbReference type="AlphaFoldDB" id="A0AAD5KS47"/>
<feature type="domain" description="C3H1-type" evidence="15">
    <location>
        <begin position="66"/>
        <end position="93"/>
    </location>
</feature>
<evidence type="ECO:0000256" key="12">
    <source>
        <dbReference type="PROSITE-ProRule" id="PRU00723"/>
    </source>
</evidence>
<keyword evidence="3" id="KW-0507">mRNA processing</keyword>
<evidence type="ECO:0000256" key="6">
    <source>
        <dbReference type="ARBA" id="ARBA00022771"/>
    </source>
</evidence>
<keyword evidence="8 11" id="KW-0694">RNA-binding</keyword>
<reference evidence="16" key="1">
    <citation type="journal article" date="2022" name="IScience">
        <title>Evolution of zygomycete secretomes and the origins of terrestrial fungal ecologies.</title>
        <authorList>
            <person name="Chang Y."/>
            <person name="Wang Y."/>
            <person name="Mondo S."/>
            <person name="Ahrendt S."/>
            <person name="Andreopoulos W."/>
            <person name="Barry K."/>
            <person name="Beard J."/>
            <person name="Benny G.L."/>
            <person name="Blankenship S."/>
            <person name="Bonito G."/>
            <person name="Cuomo C."/>
            <person name="Desiro A."/>
            <person name="Gervers K.A."/>
            <person name="Hundley H."/>
            <person name="Kuo A."/>
            <person name="LaButti K."/>
            <person name="Lang B.F."/>
            <person name="Lipzen A."/>
            <person name="O'Donnell K."/>
            <person name="Pangilinan J."/>
            <person name="Reynolds N."/>
            <person name="Sandor L."/>
            <person name="Smith M.E."/>
            <person name="Tsang A."/>
            <person name="Grigoriev I.V."/>
            <person name="Stajich J.E."/>
            <person name="Spatafora J.W."/>
        </authorList>
    </citation>
    <scope>NUCLEOTIDE SEQUENCE</scope>
    <source>
        <strain evidence="16">RSA 2281</strain>
    </source>
</reference>
<dbReference type="PANTHER" id="PTHR14089:SF2">
    <property type="entry name" value="PRE-MRNA-SPLICING FACTOR CWC2"/>
    <property type="match status" value="1"/>
</dbReference>
<dbReference type="InterPro" id="IPR039171">
    <property type="entry name" value="Cwc2/Slt11"/>
</dbReference>
<evidence type="ECO:0000313" key="17">
    <source>
        <dbReference type="Proteomes" id="UP001209540"/>
    </source>
</evidence>
<comment type="similarity">
    <text evidence="2">Belongs to the RRM CWC2 family.</text>
</comment>
<proteinExistence type="inferred from homology"/>
<organism evidence="16 17">
    <name type="scientific">Phascolomyces articulosus</name>
    <dbReference type="NCBI Taxonomy" id="60185"/>
    <lineage>
        <taxon>Eukaryota</taxon>
        <taxon>Fungi</taxon>
        <taxon>Fungi incertae sedis</taxon>
        <taxon>Mucoromycota</taxon>
        <taxon>Mucoromycotina</taxon>
        <taxon>Mucoromycetes</taxon>
        <taxon>Mucorales</taxon>
        <taxon>Lichtheimiaceae</taxon>
        <taxon>Phascolomyces</taxon>
    </lineage>
</organism>
<evidence type="ECO:0000256" key="13">
    <source>
        <dbReference type="SAM" id="MobiDB-lite"/>
    </source>
</evidence>
<dbReference type="GO" id="GO:0071007">
    <property type="term" value="C:U2-type catalytic step 2 spliceosome"/>
    <property type="evidence" value="ECO:0007669"/>
    <property type="project" value="TreeGrafter"/>
</dbReference>
<feature type="region of interest" description="Disordered" evidence="13">
    <location>
        <begin position="324"/>
        <end position="373"/>
    </location>
</feature>
<comment type="caution">
    <text evidence="16">The sequence shown here is derived from an EMBL/GenBank/DDBJ whole genome shotgun (WGS) entry which is preliminary data.</text>
</comment>
<dbReference type="InterPro" id="IPR032297">
    <property type="entry name" value="Torus"/>
</dbReference>
<dbReference type="CDD" id="cd12360">
    <property type="entry name" value="RRM_cwf2"/>
    <property type="match status" value="1"/>
</dbReference>
<dbReference type="InterPro" id="IPR012677">
    <property type="entry name" value="Nucleotide-bd_a/b_plait_sf"/>
</dbReference>
<dbReference type="Pfam" id="PF16131">
    <property type="entry name" value="Torus"/>
    <property type="match status" value="1"/>
</dbReference>
<dbReference type="GO" id="GO:0017070">
    <property type="term" value="F:U6 snRNA binding"/>
    <property type="evidence" value="ECO:0007669"/>
    <property type="project" value="TreeGrafter"/>
</dbReference>
<evidence type="ECO:0000256" key="9">
    <source>
        <dbReference type="ARBA" id="ARBA00023187"/>
    </source>
</evidence>
<dbReference type="GO" id="GO:0008270">
    <property type="term" value="F:zinc ion binding"/>
    <property type="evidence" value="ECO:0007669"/>
    <property type="project" value="UniProtKB-KW"/>
</dbReference>
<evidence type="ECO:0000259" key="14">
    <source>
        <dbReference type="PROSITE" id="PS50102"/>
    </source>
</evidence>
<gene>
    <name evidence="16" type="ORF">BDA99DRAFT_545587</name>
</gene>
<dbReference type="GO" id="GO:0008380">
    <property type="term" value="P:RNA splicing"/>
    <property type="evidence" value="ECO:0007669"/>
    <property type="project" value="UniProtKB-KW"/>
</dbReference>
<evidence type="ECO:0000313" key="16">
    <source>
        <dbReference type="EMBL" id="KAI9274676.1"/>
    </source>
</evidence>
<evidence type="ECO:0000256" key="2">
    <source>
        <dbReference type="ARBA" id="ARBA00008024"/>
    </source>
</evidence>
<keyword evidence="7 12" id="KW-0862">Zinc</keyword>
<sequence length="373" mass="42678">MAPARRQIDKATLEEYLKERRPEGGTYNIWHNRWKGLERDWSKKGARAGFKCDPTRDSGETAGSNNRNAYFCLFFAKGMCAQGSDCSMWHRIPNENDEIETTIDCFGRDKYMEFRQDMGGVGSFNTLNKTLYVGRIAVTHNMREVVIKHFQPFGELERVRLLRHRGVAFVTYKSRNNAEFAREAMMNQGLDNNEIINVRWATQEQSTMKGDEDHKGREKNDRQYSRAEMYERQDMESELPAEYTQMKREVDEDGFREMELNAKRQRLAQNDNYYADTQAAEAIYGYTQQTPDMQQAQQSYHLQQQENPKVAGIIPTNVLSSLKTLKDPKATQSSSSTSSSTPAQSSTKGKSSQTSGLGNLASYGSDSEDEDDE</sequence>
<dbReference type="GO" id="GO:0000974">
    <property type="term" value="C:Prp19 complex"/>
    <property type="evidence" value="ECO:0007669"/>
    <property type="project" value="TreeGrafter"/>
</dbReference>
<evidence type="ECO:0000256" key="3">
    <source>
        <dbReference type="ARBA" id="ARBA00022664"/>
    </source>
</evidence>
<dbReference type="InterPro" id="IPR000504">
    <property type="entry name" value="RRM_dom"/>
</dbReference>
<evidence type="ECO:0000256" key="1">
    <source>
        <dbReference type="ARBA" id="ARBA00004123"/>
    </source>
</evidence>
<dbReference type="InterPro" id="IPR034181">
    <property type="entry name" value="Cwc2_RRM"/>
</dbReference>
<name>A0AAD5KS47_9FUNG</name>
<dbReference type="Pfam" id="PF00076">
    <property type="entry name" value="RRM_1"/>
    <property type="match status" value="1"/>
</dbReference>
<reference evidence="16" key="2">
    <citation type="submission" date="2023-02" db="EMBL/GenBank/DDBJ databases">
        <authorList>
            <consortium name="DOE Joint Genome Institute"/>
            <person name="Mondo S.J."/>
            <person name="Chang Y."/>
            <person name="Wang Y."/>
            <person name="Ahrendt S."/>
            <person name="Andreopoulos W."/>
            <person name="Barry K."/>
            <person name="Beard J."/>
            <person name="Benny G.L."/>
            <person name="Blankenship S."/>
            <person name="Bonito G."/>
            <person name="Cuomo C."/>
            <person name="Desiro A."/>
            <person name="Gervers K.A."/>
            <person name="Hundley H."/>
            <person name="Kuo A."/>
            <person name="LaButti K."/>
            <person name="Lang B.F."/>
            <person name="Lipzen A."/>
            <person name="O'Donnell K."/>
            <person name="Pangilinan J."/>
            <person name="Reynolds N."/>
            <person name="Sandor L."/>
            <person name="Smith M.W."/>
            <person name="Tsang A."/>
            <person name="Grigoriev I.V."/>
            <person name="Stajich J.E."/>
            <person name="Spatafora J.W."/>
        </authorList>
    </citation>
    <scope>NUCLEOTIDE SEQUENCE</scope>
    <source>
        <strain evidence="16">RSA 2281</strain>
    </source>
</reference>
<evidence type="ECO:0000256" key="4">
    <source>
        <dbReference type="ARBA" id="ARBA00022723"/>
    </source>
</evidence>
<dbReference type="PROSITE" id="PS50103">
    <property type="entry name" value="ZF_C3H1"/>
    <property type="match status" value="1"/>
</dbReference>
<feature type="domain" description="RRM" evidence="14">
    <location>
        <begin position="129"/>
        <end position="203"/>
    </location>
</feature>
<dbReference type="GO" id="GO:0071006">
    <property type="term" value="C:U2-type catalytic step 1 spliceosome"/>
    <property type="evidence" value="ECO:0007669"/>
    <property type="project" value="TreeGrafter"/>
</dbReference>
<dbReference type="Gene3D" id="3.30.70.330">
    <property type="match status" value="1"/>
</dbReference>
<evidence type="ECO:0000256" key="10">
    <source>
        <dbReference type="ARBA" id="ARBA00023242"/>
    </source>
</evidence>
<comment type="subcellular location">
    <subcellularLocation>
        <location evidence="1">Nucleus</location>
    </subcellularLocation>
</comment>
<accession>A0AAD5KS47</accession>
<keyword evidence="9" id="KW-0508">mRNA splicing</keyword>
<evidence type="ECO:0000256" key="5">
    <source>
        <dbReference type="ARBA" id="ARBA00022728"/>
    </source>
</evidence>
<feature type="region of interest" description="Disordered" evidence="13">
    <location>
        <begin position="205"/>
        <end position="236"/>
    </location>
</feature>
<dbReference type="PANTHER" id="PTHR14089">
    <property type="entry name" value="PRE-MRNA-SPLICING FACTOR RBM22"/>
    <property type="match status" value="1"/>
</dbReference>
<keyword evidence="5" id="KW-0747">Spliceosome</keyword>
<dbReference type="Proteomes" id="UP001209540">
    <property type="component" value="Unassembled WGS sequence"/>
</dbReference>